<keyword evidence="5 8" id="KW-0378">Hydrolase</keyword>
<accession>A0A9D1SPA2</accession>
<dbReference type="EC" id="3.1.3.25" evidence="8"/>
<dbReference type="GO" id="GO:0006020">
    <property type="term" value="P:inositol metabolic process"/>
    <property type="evidence" value="ECO:0007669"/>
    <property type="project" value="TreeGrafter"/>
</dbReference>
<comment type="similarity">
    <text evidence="3 8">Belongs to the inositol monophosphatase superfamily.</text>
</comment>
<dbReference type="PANTHER" id="PTHR20854">
    <property type="entry name" value="INOSITOL MONOPHOSPHATASE"/>
    <property type="match status" value="1"/>
</dbReference>
<keyword evidence="6 7" id="KW-0460">Magnesium</keyword>
<sequence>MIEKWLEVVKKAGTIVLRAHGDKGIRQKSGETDLVTQYDVEVQRFLTEKLSALVPGCSFFGEEGAGDKTLTDGWCFIIDPIDGTTNFIKGYGHCCVSVGLAKDREMVCGAVFDPFANELFYAEKGKGAFLNGRPIRCSDCELSKALVAFGTCPYEHELADKTFDTAKKLFLNSLEIRRGGSAALDICYVASGKCDLYFEYILRPWDFAAATLILQEAGGLAMTTDGAPIDFSKTGSYLCGNEKTTEAFFELTGRP</sequence>
<feature type="binding site" evidence="7">
    <location>
        <position position="79"/>
    </location>
    <ligand>
        <name>Mg(2+)</name>
        <dbReference type="ChEBI" id="CHEBI:18420"/>
        <label>1</label>
        <note>catalytic</note>
    </ligand>
</feature>
<dbReference type="Proteomes" id="UP000824125">
    <property type="component" value="Unassembled WGS sequence"/>
</dbReference>
<comment type="caution">
    <text evidence="9">The sequence shown here is derived from an EMBL/GenBank/DDBJ whole genome shotgun (WGS) entry which is preliminary data.</text>
</comment>
<dbReference type="InterPro" id="IPR033942">
    <property type="entry name" value="IMPase"/>
</dbReference>
<dbReference type="SUPFAM" id="SSF56655">
    <property type="entry name" value="Carbohydrate phosphatase"/>
    <property type="match status" value="1"/>
</dbReference>
<comment type="cofactor">
    <cofactor evidence="2 7 8">
        <name>Mg(2+)</name>
        <dbReference type="ChEBI" id="CHEBI:18420"/>
    </cofactor>
</comment>
<dbReference type="EMBL" id="DVNM01000028">
    <property type="protein sequence ID" value="HIU69365.1"/>
    <property type="molecule type" value="Genomic_DNA"/>
</dbReference>
<dbReference type="PANTHER" id="PTHR20854:SF4">
    <property type="entry name" value="INOSITOL-1-MONOPHOSPHATASE-RELATED"/>
    <property type="match status" value="1"/>
</dbReference>
<dbReference type="GO" id="GO:0007165">
    <property type="term" value="P:signal transduction"/>
    <property type="evidence" value="ECO:0007669"/>
    <property type="project" value="TreeGrafter"/>
</dbReference>
<dbReference type="PROSITE" id="PS00630">
    <property type="entry name" value="IMP_2"/>
    <property type="match status" value="1"/>
</dbReference>
<feature type="binding site" evidence="7">
    <location>
        <position position="206"/>
    </location>
    <ligand>
        <name>Mg(2+)</name>
        <dbReference type="ChEBI" id="CHEBI:18420"/>
        <label>1</label>
        <note>catalytic</note>
    </ligand>
</feature>
<keyword evidence="4 7" id="KW-0479">Metal-binding</keyword>
<evidence type="ECO:0000256" key="3">
    <source>
        <dbReference type="ARBA" id="ARBA00009759"/>
    </source>
</evidence>
<name>A0A9D1SPA2_9FIRM</name>
<evidence type="ECO:0000256" key="4">
    <source>
        <dbReference type="ARBA" id="ARBA00022723"/>
    </source>
</evidence>
<feature type="binding site" evidence="7">
    <location>
        <position position="62"/>
    </location>
    <ligand>
        <name>Mg(2+)</name>
        <dbReference type="ChEBI" id="CHEBI:18420"/>
        <label>1</label>
        <note>catalytic</note>
    </ligand>
</feature>
<dbReference type="Pfam" id="PF00459">
    <property type="entry name" value="Inositol_P"/>
    <property type="match status" value="1"/>
</dbReference>
<dbReference type="GO" id="GO:0046872">
    <property type="term" value="F:metal ion binding"/>
    <property type="evidence" value="ECO:0007669"/>
    <property type="project" value="UniProtKB-KW"/>
</dbReference>
<dbReference type="PRINTS" id="PR00377">
    <property type="entry name" value="IMPHPHTASES"/>
</dbReference>
<dbReference type="InterPro" id="IPR000760">
    <property type="entry name" value="Inositol_monophosphatase-like"/>
</dbReference>
<evidence type="ECO:0000313" key="10">
    <source>
        <dbReference type="Proteomes" id="UP000824125"/>
    </source>
</evidence>
<reference evidence="9" key="1">
    <citation type="submission" date="2020-10" db="EMBL/GenBank/DDBJ databases">
        <authorList>
            <person name="Gilroy R."/>
        </authorList>
    </citation>
    <scope>NUCLEOTIDE SEQUENCE</scope>
    <source>
        <strain evidence="9">CHK176-6737</strain>
    </source>
</reference>
<evidence type="ECO:0000256" key="1">
    <source>
        <dbReference type="ARBA" id="ARBA00001033"/>
    </source>
</evidence>
<dbReference type="GO" id="GO:0046854">
    <property type="term" value="P:phosphatidylinositol phosphate biosynthetic process"/>
    <property type="evidence" value="ECO:0007669"/>
    <property type="project" value="InterPro"/>
</dbReference>
<feature type="binding site" evidence="7">
    <location>
        <position position="81"/>
    </location>
    <ligand>
        <name>Mg(2+)</name>
        <dbReference type="ChEBI" id="CHEBI:18420"/>
        <label>1</label>
        <note>catalytic</note>
    </ligand>
</feature>
<evidence type="ECO:0000256" key="8">
    <source>
        <dbReference type="RuleBase" id="RU364068"/>
    </source>
</evidence>
<dbReference type="AlphaFoldDB" id="A0A9D1SPA2"/>
<dbReference type="InterPro" id="IPR020550">
    <property type="entry name" value="Inositol_monophosphatase_CS"/>
</dbReference>
<comment type="catalytic activity">
    <reaction evidence="1 8">
        <text>a myo-inositol phosphate + H2O = myo-inositol + phosphate</text>
        <dbReference type="Rhea" id="RHEA:24056"/>
        <dbReference type="ChEBI" id="CHEBI:15377"/>
        <dbReference type="ChEBI" id="CHEBI:17268"/>
        <dbReference type="ChEBI" id="CHEBI:43474"/>
        <dbReference type="ChEBI" id="CHEBI:84139"/>
        <dbReference type="EC" id="3.1.3.25"/>
    </reaction>
</comment>
<dbReference type="InterPro" id="IPR020583">
    <property type="entry name" value="Inositol_monoP_metal-BS"/>
</dbReference>
<dbReference type="GO" id="GO:0008934">
    <property type="term" value="F:inositol monophosphate 1-phosphatase activity"/>
    <property type="evidence" value="ECO:0007669"/>
    <property type="project" value="InterPro"/>
</dbReference>
<evidence type="ECO:0000313" key="9">
    <source>
        <dbReference type="EMBL" id="HIU69365.1"/>
    </source>
</evidence>
<feature type="binding site" evidence="7">
    <location>
        <position position="82"/>
    </location>
    <ligand>
        <name>Mg(2+)</name>
        <dbReference type="ChEBI" id="CHEBI:18420"/>
        <label>1</label>
        <note>catalytic</note>
    </ligand>
</feature>
<dbReference type="Gene3D" id="3.40.190.80">
    <property type="match status" value="1"/>
</dbReference>
<dbReference type="Gene3D" id="3.30.540.10">
    <property type="entry name" value="Fructose-1,6-Bisphosphatase, subunit A, domain 1"/>
    <property type="match status" value="1"/>
</dbReference>
<protein>
    <recommendedName>
        <fullName evidence="8">Inositol-1-monophosphatase</fullName>
        <ecNumber evidence="8">3.1.3.25</ecNumber>
    </recommendedName>
</protein>
<dbReference type="CDD" id="cd01639">
    <property type="entry name" value="IMPase"/>
    <property type="match status" value="1"/>
</dbReference>
<gene>
    <name evidence="9" type="ORF">IAD23_05335</name>
</gene>
<dbReference type="PROSITE" id="PS00629">
    <property type="entry name" value="IMP_1"/>
    <property type="match status" value="1"/>
</dbReference>
<evidence type="ECO:0000256" key="2">
    <source>
        <dbReference type="ARBA" id="ARBA00001946"/>
    </source>
</evidence>
<evidence type="ECO:0000256" key="5">
    <source>
        <dbReference type="ARBA" id="ARBA00022801"/>
    </source>
</evidence>
<organism evidence="9 10">
    <name type="scientific">Candidatus Scybalenecus merdavium</name>
    <dbReference type="NCBI Taxonomy" id="2840939"/>
    <lineage>
        <taxon>Bacteria</taxon>
        <taxon>Bacillati</taxon>
        <taxon>Bacillota</taxon>
        <taxon>Clostridia</taxon>
        <taxon>Eubacteriales</taxon>
        <taxon>Oscillospiraceae</taxon>
        <taxon>Oscillospiraceae incertae sedis</taxon>
        <taxon>Candidatus Scybalenecus</taxon>
    </lineage>
</organism>
<evidence type="ECO:0000256" key="7">
    <source>
        <dbReference type="PIRSR" id="PIRSR600760-2"/>
    </source>
</evidence>
<evidence type="ECO:0000256" key="6">
    <source>
        <dbReference type="ARBA" id="ARBA00022842"/>
    </source>
</evidence>
<proteinExistence type="inferred from homology"/>
<reference evidence="9" key="2">
    <citation type="journal article" date="2021" name="PeerJ">
        <title>Extensive microbial diversity within the chicken gut microbiome revealed by metagenomics and culture.</title>
        <authorList>
            <person name="Gilroy R."/>
            <person name="Ravi A."/>
            <person name="Getino M."/>
            <person name="Pursley I."/>
            <person name="Horton D.L."/>
            <person name="Alikhan N.F."/>
            <person name="Baker D."/>
            <person name="Gharbi K."/>
            <person name="Hall N."/>
            <person name="Watson M."/>
            <person name="Adriaenssens E.M."/>
            <person name="Foster-Nyarko E."/>
            <person name="Jarju S."/>
            <person name="Secka A."/>
            <person name="Antonio M."/>
            <person name="Oren A."/>
            <person name="Chaudhuri R.R."/>
            <person name="La Ragione R."/>
            <person name="Hildebrand F."/>
            <person name="Pallen M.J."/>
        </authorList>
    </citation>
    <scope>NUCLEOTIDE SEQUENCE</scope>
    <source>
        <strain evidence="9">CHK176-6737</strain>
    </source>
</reference>